<dbReference type="Proteomes" id="UP000178912">
    <property type="component" value="Unassembled WGS sequence"/>
</dbReference>
<proteinExistence type="predicted"/>
<name>A0A1E1LIH2_9HELO</name>
<organism evidence="1 2">
    <name type="scientific">Rhynchosporium agropyri</name>
    <dbReference type="NCBI Taxonomy" id="914238"/>
    <lineage>
        <taxon>Eukaryota</taxon>
        <taxon>Fungi</taxon>
        <taxon>Dikarya</taxon>
        <taxon>Ascomycota</taxon>
        <taxon>Pezizomycotina</taxon>
        <taxon>Leotiomycetes</taxon>
        <taxon>Helotiales</taxon>
        <taxon>Ploettnerulaceae</taxon>
        <taxon>Rhynchosporium</taxon>
    </lineage>
</organism>
<dbReference type="AlphaFoldDB" id="A0A1E1LIH2"/>
<sequence>MDSKSAKWDNPSGWGARHVHDKAPFSLWDEKTRQYRMPSAKSDETKWIQENFGDGEIGMSGWYIQIPTSTPPTPLPLTLGCTPVFFLAPGQEYWEPIPPLSYSNPRLPDPCPDIQWPGMTFPSPSQNSDILTALQSLANVKEIIYMPNWNIIVLDHGDGRSYGWKSLHGIVAKRTALWHHDERAFEDVMRDWKGMRGGSACDEWGGGKQGWFVPRYCYAETSKELLEGEEGIKQGSWDEQADGMSLLTLGRRCRKPERGGEKGGDEISYGEWEVSSISMVLGVVDETT</sequence>
<accession>A0A1E1LIH2</accession>
<keyword evidence="2" id="KW-1185">Reference proteome</keyword>
<evidence type="ECO:0000313" key="2">
    <source>
        <dbReference type="Proteomes" id="UP000178912"/>
    </source>
</evidence>
<gene>
    <name evidence="1" type="ORF">RAG0_14832</name>
</gene>
<reference evidence="2" key="1">
    <citation type="submission" date="2016-03" db="EMBL/GenBank/DDBJ databases">
        <authorList>
            <person name="Guldener U."/>
        </authorList>
    </citation>
    <scope>NUCLEOTIDE SEQUENCE [LARGE SCALE GENOMIC DNA]</scope>
    <source>
        <strain evidence="2">04CH-RAC-A.6.1</strain>
    </source>
</reference>
<dbReference type="EMBL" id="FJUX01000126">
    <property type="protein sequence ID" value="CZT10317.1"/>
    <property type="molecule type" value="Genomic_DNA"/>
</dbReference>
<protein>
    <submittedName>
        <fullName evidence="1">Uncharacterized protein</fullName>
    </submittedName>
</protein>
<evidence type="ECO:0000313" key="1">
    <source>
        <dbReference type="EMBL" id="CZT10317.1"/>
    </source>
</evidence>
<dbReference type="OrthoDB" id="5361958at2759"/>